<protein>
    <recommendedName>
        <fullName evidence="1">DUF6378 domain-containing protein</fullName>
    </recommendedName>
</protein>
<feature type="domain" description="DUF6378" evidence="1">
    <location>
        <begin position="4"/>
        <end position="80"/>
    </location>
</feature>
<dbReference type="EMBL" id="LR798371">
    <property type="protein sequence ID" value="CAB5227057.1"/>
    <property type="molecule type" value="Genomic_DNA"/>
</dbReference>
<evidence type="ECO:0000313" key="6">
    <source>
        <dbReference type="EMBL" id="CAB4212431.1"/>
    </source>
</evidence>
<accession>A0A6J5SFF3</accession>
<organism evidence="6">
    <name type="scientific">uncultured Caudovirales phage</name>
    <dbReference type="NCBI Taxonomy" id="2100421"/>
    <lineage>
        <taxon>Viruses</taxon>
        <taxon>Duplodnaviria</taxon>
        <taxon>Heunggongvirae</taxon>
        <taxon>Uroviricota</taxon>
        <taxon>Caudoviricetes</taxon>
        <taxon>Peduoviridae</taxon>
        <taxon>Maltschvirus</taxon>
        <taxon>Maltschvirus maltsch</taxon>
    </lineage>
</organism>
<dbReference type="Pfam" id="PF19905">
    <property type="entry name" value="DUF6378"/>
    <property type="match status" value="1"/>
</dbReference>
<dbReference type="EMBL" id="LR796936">
    <property type="protein sequence ID" value="CAB4176281.1"/>
    <property type="molecule type" value="Genomic_DNA"/>
</dbReference>
<name>A0A6J5SFF3_9CAUD</name>
<evidence type="ECO:0000313" key="3">
    <source>
        <dbReference type="EMBL" id="CAB4176281.1"/>
    </source>
</evidence>
<evidence type="ECO:0000313" key="5">
    <source>
        <dbReference type="EMBL" id="CAB4198040.1"/>
    </source>
</evidence>
<evidence type="ECO:0000313" key="4">
    <source>
        <dbReference type="EMBL" id="CAB4183027.1"/>
    </source>
</evidence>
<evidence type="ECO:0000313" key="7">
    <source>
        <dbReference type="EMBL" id="CAB4217093.1"/>
    </source>
</evidence>
<dbReference type="EMBL" id="LR797385">
    <property type="protein sequence ID" value="CAB4212431.1"/>
    <property type="molecule type" value="Genomic_DNA"/>
</dbReference>
<dbReference type="EMBL" id="LR797256">
    <property type="protein sequence ID" value="CAB4198040.1"/>
    <property type="molecule type" value="Genomic_DNA"/>
</dbReference>
<dbReference type="EMBL" id="LR796850">
    <property type="protein sequence ID" value="CAB4170193.1"/>
    <property type="molecule type" value="Genomic_DNA"/>
</dbReference>
<gene>
    <name evidence="4" type="ORF">UFOVP1082_12</name>
    <name evidence="5" type="ORF">UFOVP1322_56</name>
    <name evidence="6" type="ORF">UFOVP1434_19</name>
    <name evidence="8" type="ORF">UFOVP1529_4</name>
    <name evidence="7" type="ORF">UFOVP1593_12</name>
    <name evidence="2" type="ORF">UFOVP906_49</name>
    <name evidence="3" type="ORF">UFOVP992_16</name>
</gene>
<dbReference type="EMBL" id="LR797447">
    <property type="protein sequence ID" value="CAB4217093.1"/>
    <property type="molecule type" value="Genomic_DNA"/>
</dbReference>
<proteinExistence type="predicted"/>
<evidence type="ECO:0000313" key="2">
    <source>
        <dbReference type="EMBL" id="CAB4170193.1"/>
    </source>
</evidence>
<dbReference type="EMBL" id="LR797035">
    <property type="protein sequence ID" value="CAB4183027.1"/>
    <property type="molecule type" value="Genomic_DNA"/>
</dbReference>
<dbReference type="InterPro" id="IPR045958">
    <property type="entry name" value="DUF6378"/>
</dbReference>
<reference evidence="6" key="1">
    <citation type="submission" date="2020-05" db="EMBL/GenBank/DDBJ databases">
        <authorList>
            <person name="Chiriac C."/>
            <person name="Salcher M."/>
            <person name="Ghai R."/>
            <person name="Kavagutti S V."/>
        </authorList>
    </citation>
    <scope>NUCLEOTIDE SEQUENCE</scope>
</reference>
<evidence type="ECO:0000259" key="1">
    <source>
        <dbReference type="Pfam" id="PF19905"/>
    </source>
</evidence>
<evidence type="ECO:0000313" key="8">
    <source>
        <dbReference type="EMBL" id="CAB5227057.1"/>
    </source>
</evidence>
<sequence>MTNIFNIATKIVEEKSKMYGGQKEGFEKTAMLWTALLGVPISSKQVVMMFMANKMSRESFCHTQDNLIDIAGYAQVLENLEEESKERIAYRRACLSSGRQDLYRMYRADFETKWKEKFLIDELVKLDLAQAMHSTVVNIKE</sequence>